<dbReference type="SUPFAM" id="SSF48403">
    <property type="entry name" value="Ankyrin repeat"/>
    <property type="match status" value="1"/>
</dbReference>
<dbReference type="AlphaFoldDB" id="A0A6A6Z7F0"/>
<accession>A0A6A6Z7F0</accession>
<evidence type="ECO:0000313" key="2">
    <source>
        <dbReference type="Proteomes" id="UP000504636"/>
    </source>
</evidence>
<dbReference type="Proteomes" id="UP000504636">
    <property type="component" value="Unplaced"/>
</dbReference>
<keyword evidence="2" id="KW-1185">Reference proteome</keyword>
<gene>
    <name evidence="1 3" type="ORF">BDZ99DRAFT_529082</name>
</gene>
<dbReference type="Gene3D" id="1.25.40.20">
    <property type="entry name" value="Ankyrin repeat-containing domain"/>
    <property type="match status" value="1"/>
</dbReference>
<name>A0A6A6Z7F0_9PEZI</name>
<proteinExistence type="predicted"/>
<dbReference type="OrthoDB" id="3935484at2759"/>
<sequence length="547" mass="61070">MAEPFSIVSASISLLDVSLRAIRETYKFISALRQASAELNYIHRHLAGLEKALIRIKALKQSYLTSSLATLHRSSFDALEEELKAFVQDLACLRKLLGNPESSAKHAFNRFGTRVKSVFREKELNQISERLDRRRLGMSEILSTIGRHNDLETQRSLKSIQEIQKSIRADLKASFTTSRLQLSAVDKTQRCMRREQLQLSQAVLQKISTHSHGISSMLDQQREHTDSMVAGFSTVSDRLSAIHSDGAASKEMIQHFAKHACTKLGKLDRLADIVENLNALHLTPVGDQVILTGSAQDAAASLSLLSTQFGKVVASVNQPSGNNPLSPSGAGNLFENLRSLLAKLYAQASHELASKKRQPDSLGRYRPSQPIALQNILKTRPSYVQTITSVLYYKNDSERLKVVEVQEIEIHVDLGSIGSVIVFRTKSDPSQSHEHNFGGFRALFFPRAELSVCGFAASFANDAPTPTMSPLLSTFGLLRADHDIWRFIQYGHINGVRDLLWNRRVHPNDRESDDGITLLGWAAYWHQLEIMQTLLLEGADPLDCNYF</sequence>
<dbReference type="GeneID" id="54467288"/>
<evidence type="ECO:0008006" key="4">
    <source>
        <dbReference type="Google" id="ProtNLM"/>
    </source>
</evidence>
<organism evidence="1">
    <name type="scientific">Mytilinidion resinicola</name>
    <dbReference type="NCBI Taxonomy" id="574789"/>
    <lineage>
        <taxon>Eukaryota</taxon>
        <taxon>Fungi</taxon>
        <taxon>Dikarya</taxon>
        <taxon>Ascomycota</taxon>
        <taxon>Pezizomycotina</taxon>
        <taxon>Dothideomycetes</taxon>
        <taxon>Pleosporomycetidae</taxon>
        <taxon>Mytilinidiales</taxon>
        <taxon>Mytilinidiaceae</taxon>
        <taxon>Mytilinidion</taxon>
    </lineage>
</organism>
<reference evidence="3" key="3">
    <citation type="submission" date="2025-04" db="UniProtKB">
        <authorList>
            <consortium name="RefSeq"/>
        </authorList>
    </citation>
    <scope>IDENTIFICATION</scope>
    <source>
        <strain evidence="3">CBS 304.34</strain>
    </source>
</reference>
<dbReference type="InterPro" id="IPR036770">
    <property type="entry name" value="Ankyrin_rpt-contain_sf"/>
</dbReference>
<dbReference type="RefSeq" id="XP_033583950.1">
    <property type="nucleotide sequence ID" value="XM_033726395.1"/>
</dbReference>
<reference evidence="3" key="2">
    <citation type="submission" date="2020-04" db="EMBL/GenBank/DDBJ databases">
        <authorList>
            <consortium name="NCBI Genome Project"/>
        </authorList>
    </citation>
    <scope>NUCLEOTIDE SEQUENCE</scope>
    <source>
        <strain evidence="3">CBS 304.34</strain>
    </source>
</reference>
<evidence type="ECO:0000313" key="1">
    <source>
        <dbReference type="EMBL" id="KAF2816986.1"/>
    </source>
</evidence>
<protein>
    <recommendedName>
        <fullName evidence="4">Fungal N-terminal domain-containing protein</fullName>
    </recommendedName>
</protein>
<reference evidence="1 3" key="1">
    <citation type="journal article" date="2020" name="Stud. Mycol.">
        <title>101 Dothideomycetes genomes: a test case for predicting lifestyles and emergence of pathogens.</title>
        <authorList>
            <person name="Haridas S."/>
            <person name="Albert R."/>
            <person name="Binder M."/>
            <person name="Bloem J."/>
            <person name="Labutti K."/>
            <person name="Salamov A."/>
            <person name="Andreopoulos B."/>
            <person name="Baker S."/>
            <person name="Barry K."/>
            <person name="Bills G."/>
            <person name="Bluhm B."/>
            <person name="Cannon C."/>
            <person name="Castanera R."/>
            <person name="Culley D."/>
            <person name="Daum C."/>
            <person name="Ezra D."/>
            <person name="Gonzalez J."/>
            <person name="Henrissat B."/>
            <person name="Kuo A."/>
            <person name="Liang C."/>
            <person name="Lipzen A."/>
            <person name="Lutzoni F."/>
            <person name="Magnuson J."/>
            <person name="Mondo S."/>
            <person name="Nolan M."/>
            <person name="Ohm R."/>
            <person name="Pangilinan J."/>
            <person name="Park H.-J."/>
            <person name="Ramirez L."/>
            <person name="Alfaro M."/>
            <person name="Sun H."/>
            <person name="Tritt A."/>
            <person name="Yoshinaga Y."/>
            <person name="Zwiers L.-H."/>
            <person name="Turgeon B."/>
            <person name="Goodwin S."/>
            <person name="Spatafora J."/>
            <person name="Crous P."/>
            <person name="Grigoriev I."/>
        </authorList>
    </citation>
    <scope>NUCLEOTIDE SEQUENCE</scope>
    <source>
        <strain evidence="1 3">CBS 304.34</strain>
    </source>
</reference>
<dbReference type="EMBL" id="MU003692">
    <property type="protein sequence ID" value="KAF2816986.1"/>
    <property type="molecule type" value="Genomic_DNA"/>
</dbReference>
<evidence type="ECO:0000313" key="3">
    <source>
        <dbReference type="RefSeq" id="XP_033583950.1"/>
    </source>
</evidence>